<evidence type="ECO:0000256" key="2">
    <source>
        <dbReference type="ARBA" id="ARBA00023002"/>
    </source>
</evidence>
<evidence type="ECO:0000256" key="1">
    <source>
        <dbReference type="ARBA" id="ARBA00009080"/>
    </source>
</evidence>
<dbReference type="OrthoDB" id="9786703at2"/>
<evidence type="ECO:0000313" key="7">
    <source>
        <dbReference type="EMBL" id="SIS63945.1"/>
    </source>
</evidence>
<dbReference type="EMBL" id="FTOC01000016">
    <property type="protein sequence ID" value="SIS63945.1"/>
    <property type="molecule type" value="Genomic_DNA"/>
</dbReference>
<dbReference type="Gene3D" id="1.10.1040.10">
    <property type="entry name" value="N-(1-d-carboxylethyl)-l-norvaline Dehydrogenase, domain 2"/>
    <property type="match status" value="1"/>
</dbReference>
<dbReference type="InterPro" id="IPR006398">
    <property type="entry name" value="Tartro_sem_red"/>
</dbReference>
<evidence type="ECO:0000256" key="3">
    <source>
        <dbReference type="ARBA" id="ARBA00023027"/>
    </source>
</evidence>
<sequence>MRVGFIGLGIMGKPMASNLVNAGYNLTVFDLNKKAMDDVIKLGASEGLHATHVAEESDVIFTMLPKGDHVKSVLFGENGIVEARGSSKIIIDMSSISPVDTRDFNEKLNNHGFSLIDAPVSGGEPRAINGTLSFMVGGNEHDFQNIKSLFDVMGENIVLVGDVGSGTTAKLANQVMVNVNIAAMSEAFILAAKSDIDLEKMYKAVRGGLAGSAVLDAKTPLLLERNFVAGGRIDINAKDLTNVMGTAEELDLDLPLSRQVLEMYQDLISDGKGSDDHGGLIQYYEKLARMEVKNDK</sequence>
<accession>A0A1N7KQX1</accession>
<keyword evidence="3" id="KW-0520">NAD</keyword>
<dbReference type="InterPro" id="IPR029154">
    <property type="entry name" value="HIBADH-like_NADP-bd"/>
</dbReference>
<gene>
    <name evidence="7" type="ORF">SAMN05421687_1168</name>
</gene>
<evidence type="ECO:0000313" key="8">
    <source>
        <dbReference type="Proteomes" id="UP000187608"/>
    </source>
</evidence>
<dbReference type="Pfam" id="PF03446">
    <property type="entry name" value="NAD_binding_2"/>
    <property type="match status" value="1"/>
</dbReference>
<dbReference type="GO" id="GO:0051287">
    <property type="term" value="F:NAD binding"/>
    <property type="evidence" value="ECO:0007669"/>
    <property type="project" value="InterPro"/>
</dbReference>
<dbReference type="InterPro" id="IPR002204">
    <property type="entry name" value="3-OH-isobutyrate_DH-rel_CS"/>
</dbReference>
<dbReference type="InterPro" id="IPR013328">
    <property type="entry name" value="6PGD_dom2"/>
</dbReference>
<dbReference type="InterPro" id="IPR006115">
    <property type="entry name" value="6PGDH_NADP-bd"/>
</dbReference>
<dbReference type="GO" id="GO:0046487">
    <property type="term" value="P:glyoxylate metabolic process"/>
    <property type="evidence" value="ECO:0007669"/>
    <property type="project" value="InterPro"/>
</dbReference>
<dbReference type="GO" id="GO:0008679">
    <property type="term" value="F:2-hydroxy-3-oxopropionate reductase activity"/>
    <property type="evidence" value="ECO:0007669"/>
    <property type="project" value="InterPro"/>
</dbReference>
<reference evidence="8" key="1">
    <citation type="submission" date="2017-01" db="EMBL/GenBank/DDBJ databases">
        <authorList>
            <person name="Varghese N."/>
            <person name="Submissions S."/>
        </authorList>
    </citation>
    <scope>NUCLEOTIDE SEQUENCE [LARGE SCALE GENOMIC DNA]</scope>
    <source>
        <strain evidence="8">DSM 23127</strain>
    </source>
</reference>
<dbReference type="Gene3D" id="3.40.50.720">
    <property type="entry name" value="NAD(P)-binding Rossmann-like Domain"/>
    <property type="match status" value="1"/>
</dbReference>
<dbReference type="GO" id="GO:0016054">
    <property type="term" value="P:organic acid catabolic process"/>
    <property type="evidence" value="ECO:0007669"/>
    <property type="project" value="UniProtKB-ARBA"/>
</dbReference>
<evidence type="ECO:0000259" key="6">
    <source>
        <dbReference type="Pfam" id="PF14833"/>
    </source>
</evidence>
<evidence type="ECO:0000256" key="4">
    <source>
        <dbReference type="PIRSR" id="PIRSR000103-1"/>
    </source>
</evidence>
<dbReference type="InterPro" id="IPR015815">
    <property type="entry name" value="HIBADH-related"/>
</dbReference>
<dbReference type="SUPFAM" id="SSF48179">
    <property type="entry name" value="6-phosphogluconate dehydrogenase C-terminal domain-like"/>
    <property type="match status" value="1"/>
</dbReference>
<keyword evidence="8" id="KW-1185">Reference proteome</keyword>
<protein>
    <submittedName>
        <fullName evidence="7">2-hydroxy-3-oxopropionate reductase</fullName>
    </submittedName>
</protein>
<dbReference type="PANTHER" id="PTHR43060:SF3">
    <property type="entry name" value="2-HYDROXY-3-OXOPROPIONATE REDUCTASE"/>
    <property type="match status" value="1"/>
</dbReference>
<dbReference type="Pfam" id="PF14833">
    <property type="entry name" value="NAD_binding_11"/>
    <property type="match status" value="1"/>
</dbReference>
<dbReference type="Proteomes" id="UP000187608">
    <property type="component" value="Unassembled WGS sequence"/>
</dbReference>
<dbReference type="InterPro" id="IPR008927">
    <property type="entry name" value="6-PGluconate_DH-like_C_sf"/>
</dbReference>
<dbReference type="RefSeq" id="WP_076560713.1">
    <property type="nucleotide sequence ID" value="NZ_FTOC01000016.1"/>
</dbReference>
<keyword evidence="2" id="KW-0560">Oxidoreductase</keyword>
<dbReference type="PIRSF" id="PIRSF000103">
    <property type="entry name" value="HIBADH"/>
    <property type="match status" value="1"/>
</dbReference>
<evidence type="ECO:0000259" key="5">
    <source>
        <dbReference type="Pfam" id="PF03446"/>
    </source>
</evidence>
<dbReference type="STRING" id="570947.SAMN05421687_1168"/>
<feature type="domain" description="6-phosphogluconate dehydrogenase NADP-binding" evidence="5">
    <location>
        <begin position="2"/>
        <end position="161"/>
    </location>
</feature>
<dbReference type="PROSITE" id="PS00895">
    <property type="entry name" value="3_HYDROXYISOBUT_DH"/>
    <property type="match status" value="1"/>
</dbReference>
<dbReference type="SUPFAM" id="SSF51735">
    <property type="entry name" value="NAD(P)-binding Rossmann-fold domains"/>
    <property type="match status" value="1"/>
</dbReference>
<proteinExistence type="inferred from homology"/>
<dbReference type="NCBIfam" id="TIGR01505">
    <property type="entry name" value="tartro_sem_red"/>
    <property type="match status" value="1"/>
</dbReference>
<feature type="active site" evidence="4">
    <location>
        <position position="170"/>
    </location>
</feature>
<dbReference type="PANTHER" id="PTHR43060">
    <property type="entry name" value="3-HYDROXYISOBUTYRATE DEHYDROGENASE-LIKE 1, MITOCHONDRIAL-RELATED"/>
    <property type="match status" value="1"/>
</dbReference>
<name>A0A1N7KQX1_9BACI</name>
<dbReference type="NCBIfam" id="NF008592">
    <property type="entry name" value="PRK11559.1"/>
    <property type="match status" value="1"/>
</dbReference>
<organism evidence="7 8">
    <name type="scientific">Salimicrobium flavidum</name>
    <dbReference type="NCBI Taxonomy" id="570947"/>
    <lineage>
        <taxon>Bacteria</taxon>
        <taxon>Bacillati</taxon>
        <taxon>Bacillota</taxon>
        <taxon>Bacilli</taxon>
        <taxon>Bacillales</taxon>
        <taxon>Bacillaceae</taxon>
        <taxon>Salimicrobium</taxon>
    </lineage>
</organism>
<dbReference type="GO" id="GO:0050661">
    <property type="term" value="F:NADP binding"/>
    <property type="evidence" value="ECO:0007669"/>
    <property type="project" value="InterPro"/>
</dbReference>
<dbReference type="AlphaFoldDB" id="A0A1N7KQX1"/>
<dbReference type="InterPro" id="IPR036291">
    <property type="entry name" value="NAD(P)-bd_dom_sf"/>
</dbReference>
<feature type="domain" description="3-hydroxyisobutyrate dehydrogenase-like NAD-binding" evidence="6">
    <location>
        <begin position="164"/>
        <end position="284"/>
    </location>
</feature>
<comment type="similarity">
    <text evidence="1">Belongs to the HIBADH-related family.</text>
</comment>